<keyword evidence="3" id="KW-1185">Reference proteome</keyword>
<protein>
    <recommendedName>
        <fullName evidence="4">Peptidase S1 domain-containing protein</fullName>
    </recommendedName>
</protein>
<comment type="caution">
    <text evidence="2">The sequence shown here is derived from an EMBL/GenBank/DDBJ whole genome shotgun (WGS) entry which is preliminary data.</text>
</comment>
<feature type="compositionally biased region" description="Polar residues" evidence="1">
    <location>
        <begin position="1"/>
        <end position="15"/>
    </location>
</feature>
<proteinExistence type="predicted"/>
<dbReference type="Proteomes" id="UP000826195">
    <property type="component" value="Unassembled WGS sequence"/>
</dbReference>
<evidence type="ECO:0008006" key="4">
    <source>
        <dbReference type="Google" id="ProtNLM"/>
    </source>
</evidence>
<feature type="compositionally biased region" description="Basic and acidic residues" evidence="1">
    <location>
        <begin position="36"/>
        <end position="45"/>
    </location>
</feature>
<feature type="region of interest" description="Disordered" evidence="1">
    <location>
        <begin position="819"/>
        <end position="848"/>
    </location>
</feature>
<evidence type="ECO:0000256" key="1">
    <source>
        <dbReference type="SAM" id="MobiDB-lite"/>
    </source>
</evidence>
<evidence type="ECO:0000313" key="2">
    <source>
        <dbReference type="EMBL" id="KAH0566934.1"/>
    </source>
</evidence>
<feature type="compositionally biased region" description="Polar residues" evidence="1">
    <location>
        <begin position="46"/>
        <end position="59"/>
    </location>
</feature>
<dbReference type="Gene3D" id="2.40.10.10">
    <property type="entry name" value="Trypsin-like serine proteases"/>
    <property type="match status" value="1"/>
</dbReference>
<feature type="region of interest" description="Disordered" evidence="1">
    <location>
        <begin position="1"/>
        <end position="98"/>
    </location>
</feature>
<reference evidence="2 3" key="1">
    <citation type="journal article" date="2021" name="J. Hered.">
        <title>A chromosome-level genome assembly of the parasitoid wasp, Cotesia glomerata (Hymenoptera: Braconidae).</title>
        <authorList>
            <person name="Pinto B.J."/>
            <person name="Weis J.J."/>
            <person name="Gamble T."/>
            <person name="Ode P.J."/>
            <person name="Paul R."/>
            <person name="Zaspel J.M."/>
        </authorList>
    </citation>
    <scope>NUCLEOTIDE SEQUENCE [LARGE SCALE GENOMIC DNA]</scope>
    <source>
        <strain evidence="2">CgM1</strain>
    </source>
</reference>
<evidence type="ECO:0000313" key="3">
    <source>
        <dbReference type="Proteomes" id="UP000826195"/>
    </source>
</evidence>
<dbReference type="InterPro" id="IPR043504">
    <property type="entry name" value="Peptidase_S1_PA_chymotrypsin"/>
</dbReference>
<dbReference type="InterPro" id="IPR009003">
    <property type="entry name" value="Peptidase_S1_PA"/>
</dbReference>
<dbReference type="EMBL" id="JAHXZJ010000001">
    <property type="protein sequence ID" value="KAH0566934.1"/>
    <property type="molecule type" value="Genomic_DNA"/>
</dbReference>
<dbReference type="AlphaFoldDB" id="A0AAV7J7K7"/>
<feature type="compositionally biased region" description="Pro residues" evidence="1">
    <location>
        <begin position="834"/>
        <end position="844"/>
    </location>
</feature>
<gene>
    <name evidence="2" type="ORF">KQX54_005610</name>
</gene>
<dbReference type="SUPFAM" id="SSF50494">
    <property type="entry name" value="Trypsin-like serine proteases"/>
    <property type="match status" value="1"/>
</dbReference>
<organism evidence="2 3">
    <name type="scientific">Cotesia glomerata</name>
    <name type="common">Lepidopteran parasitic wasp</name>
    <name type="synonym">Apanteles glomeratus</name>
    <dbReference type="NCBI Taxonomy" id="32391"/>
    <lineage>
        <taxon>Eukaryota</taxon>
        <taxon>Metazoa</taxon>
        <taxon>Ecdysozoa</taxon>
        <taxon>Arthropoda</taxon>
        <taxon>Hexapoda</taxon>
        <taxon>Insecta</taxon>
        <taxon>Pterygota</taxon>
        <taxon>Neoptera</taxon>
        <taxon>Endopterygota</taxon>
        <taxon>Hymenoptera</taxon>
        <taxon>Apocrita</taxon>
        <taxon>Ichneumonoidea</taxon>
        <taxon>Braconidae</taxon>
        <taxon>Microgastrinae</taxon>
        <taxon>Cotesia</taxon>
    </lineage>
</organism>
<name>A0AAV7J7K7_COTGL</name>
<sequence length="880" mass="99141">MENESMINEESTTRLSFKIDGIGDGDSDSNSALTTDVDRSTKLDNETQTQVNNSISNGTKKVCDGKNCTDYPMTRDSFSKESKKQGKEDTFPFTFSPLNSSEFNNTSLESSSPSSSSSPATFHHLEANSEQRKSYNLNTINSLHQTLQNVILMVVRRISPLYGFNPDRNANSNKSQDKIERFHQPPPNITELVDSNINATVESDQINKVSSLNKFSDIILAAKFATNSTSKTNKSKIYHAKKVKRSVSRDRWITKMNNKEDGMVEMYAFIVRDEKIPACCHPASAITDKRYFMCSGAILTATHAITTASCMHFADLYEQHIDAELAVLVGAATSLPYVIKINRYEMHPNYVYNVDSPDHPTYNVAILFLNCGFSFLTGVIELPKLPKGIYDDVGHMCCSQKCQLLTVIQRVNNHHLIKPIEAQHLPPPVHDDDSLMTVPRRNFGLRRLYRLKKNIFPLIRRKRNPVKLAPAPSFLSKDTSLFAERSNSGKKVQIKRQNEVTKRKKKTKDILDVIADAKKGAKSKKQKSFDINDIKSINGRRKIIDDLKERIASNLMQVDEKLTSIDWSKIEEETKPKVRVTDQEKIEKFAKEIVDETMGRLEEVLETNVTSDVGAKRKDSVNNKKNILLSMMGESKDPEILKNFAEIFSNVIKSAIPPNNASRISVSSDITIEKKDLTDPRSRYHKCPPLGSPVFRNRTLVAMVAYTCDDVESWVEWKYVSLSRNLNWIRQRTSVAQNQKPTMCATEFAGSDFSEAGLSLNYGDEIIQKSALFKKQSPSYLETFDNTYKPVDETLKGVRETNNENDNSRAFTIPSVHPKLSDWQIGPDPTKNPSWPPNGVPPPSNKGRFVAVSNVNSNTCFTKPDGSTDCRTVSNTYTLE</sequence>
<feature type="compositionally biased region" description="Basic and acidic residues" evidence="1">
    <location>
        <begin position="77"/>
        <end position="90"/>
    </location>
</feature>
<accession>A0AAV7J7K7</accession>